<feature type="transmembrane region" description="Helical" evidence="2">
    <location>
        <begin position="12"/>
        <end position="29"/>
    </location>
</feature>
<evidence type="ECO:0000256" key="1">
    <source>
        <dbReference type="SAM" id="MobiDB-lite"/>
    </source>
</evidence>
<feature type="compositionally biased region" description="Basic and acidic residues" evidence="1">
    <location>
        <begin position="398"/>
        <end position="408"/>
    </location>
</feature>
<keyword evidence="2" id="KW-0472">Membrane</keyword>
<dbReference type="EMBL" id="BAAASL010000001">
    <property type="protein sequence ID" value="GAA2707465.1"/>
    <property type="molecule type" value="Genomic_DNA"/>
</dbReference>
<evidence type="ECO:0000259" key="3">
    <source>
        <dbReference type="Pfam" id="PF20182"/>
    </source>
</evidence>
<dbReference type="Proteomes" id="UP001500886">
    <property type="component" value="Unassembled WGS sequence"/>
</dbReference>
<feature type="transmembrane region" description="Helical" evidence="2">
    <location>
        <begin position="175"/>
        <end position="197"/>
    </location>
</feature>
<evidence type="ECO:0000256" key="2">
    <source>
        <dbReference type="SAM" id="Phobius"/>
    </source>
</evidence>
<sequence>MDNASVYELGSRVELIGALCLWVAIFLRIPAARHSQQQKRLLMSVVGIAGSITVYLDPVTAAINRNLVFAQSCGMFMNAWGVLSSALILDFTLAAVSRRRPWLVYGLMAATVAVLVALDETVSPDSGCVTAQYVPWYSPFWWILIASHLIGTIPCVVLCVRYARQTKEDRSLRAGLLLLAGGFTSSTVFWTIVLGYLLARPSWLGALFPLNIGITAWLMVAGVLLPLVLTARRWAGDAFALRRLRPLWLELTAAVPHVALDAPRPILRDLMATPRSVHLRLYRQVVEIRDAMLALRDLVTPETVEQARRHVHAHGLPEAEVEPAVVACWLGAALRAQADHVPARASSLALVNPGGHGLQSEVAFLKDVARARGTAPVRAFRIPQAAAAAPPPLPTERTITETEASEKS</sequence>
<accession>A0ABN3TLV1</accession>
<keyword evidence="2" id="KW-0812">Transmembrane</keyword>
<dbReference type="Pfam" id="PF20182">
    <property type="entry name" value="DUF6545"/>
    <property type="match status" value="1"/>
</dbReference>
<comment type="caution">
    <text evidence="4">The sequence shown here is derived from an EMBL/GenBank/DDBJ whole genome shotgun (WGS) entry which is preliminary data.</text>
</comment>
<name>A0ABN3TLV1_9ACTN</name>
<proteinExistence type="predicted"/>
<reference evidence="4 5" key="1">
    <citation type="journal article" date="2019" name="Int. J. Syst. Evol. Microbiol.">
        <title>The Global Catalogue of Microorganisms (GCM) 10K type strain sequencing project: providing services to taxonomists for standard genome sequencing and annotation.</title>
        <authorList>
            <consortium name="The Broad Institute Genomics Platform"/>
            <consortium name="The Broad Institute Genome Sequencing Center for Infectious Disease"/>
            <person name="Wu L."/>
            <person name="Ma J."/>
        </authorList>
    </citation>
    <scope>NUCLEOTIDE SEQUENCE [LARGE SCALE GENOMIC DNA]</scope>
    <source>
        <strain evidence="4 5">JCM 4542</strain>
    </source>
</reference>
<keyword evidence="2" id="KW-1133">Transmembrane helix</keyword>
<feature type="transmembrane region" description="Helical" evidence="2">
    <location>
        <begin position="41"/>
        <end position="63"/>
    </location>
</feature>
<feature type="transmembrane region" description="Helical" evidence="2">
    <location>
        <begin position="139"/>
        <end position="163"/>
    </location>
</feature>
<dbReference type="InterPro" id="IPR050039">
    <property type="entry name" value="MAB_1171c-like"/>
</dbReference>
<feature type="domain" description="DUF6545" evidence="3">
    <location>
        <begin position="233"/>
        <end position="371"/>
    </location>
</feature>
<dbReference type="NCBIfam" id="NF042915">
    <property type="entry name" value="MAB_1171c_fam"/>
    <property type="match status" value="1"/>
</dbReference>
<dbReference type="InterPro" id="IPR046675">
    <property type="entry name" value="DUF6545"/>
</dbReference>
<feature type="transmembrane region" description="Helical" evidence="2">
    <location>
        <begin position="102"/>
        <end position="119"/>
    </location>
</feature>
<organism evidence="4 5">
    <name type="scientific">Streptomyces luteosporeus</name>
    <dbReference type="NCBI Taxonomy" id="173856"/>
    <lineage>
        <taxon>Bacteria</taxon>
        <taxon>Bacillati</taxon>
        <taxon>Actinomycetota</taxon>
        <taxon>Actinomycetes</taxon>
        <taxon>Kitasatosporales</taxon>
        <taxon>Streptomycetaceae</taxon>
        <taxon>Streptomyces</taxon>
    </lineage>
</organism>
<gene>
    <name evidence="4" type="ORF">GCM10010315_01980</name>
</gene>
<evidence type="ECO:0000313" key="4">
    <source>
        <dbReference type="EMBL" id="GAA2707465.1"/>
    </source>
</evidence>
<feature type="transmembrane region" description="Helical" evidence="2">
    <location>
        <begin position="203"/>
        <end position="229"/>
    </location>
</feature>
<feature type="region of interest" description="Disordered" evidence="1">
    <location>
        <begin position="386"/>
        <end position="408"/>
    </location>
</feature>
<keyword evidence="5" id="KW-1185">Reference proteome</keyword>
<evidence type="ECO:0000313" key="5">
    <source>
        <dbReference type="Proteomes" id="UP001500886"/>
    </source>
</evidence>
<dbReference type="RefSeq" id="WP_344432642.1">
    <property type="nucleotide sequence ID" value="NZ_BAAASL010000001.1"/>
</dbReference>
<protein>
    <recommendedName>
        <fullName evidence="3">DUF6545 domain-containing protein</fullName>
    </recommendedName>
</protein>
<feature type="transmembrane region" description="Helical" evidence="2">
    <location>
        <begin position="75"/>
        <end position="95"/>
    </location>
</feature>